<reference evidence="2" key="5">
    <citation type="submission" date="2020-09" db="EMBL/GenBank/DDBJ databases">
        <authorList>
            <person name="Sun Q."/>
            <person name="Ohkuma M."/>
        </authorList>
    </citation>
    <scope>NUCLEOTIDE SEQUENCE</scope>
    <source>
        <strain evidence="2">JCM 4434</strain>
    </source>
</reference>
<dbReference type="RefSeq" id="WP_050366136.1">
    <property type="nucleotide sequence ID" value="NZ_BMUB01000038.1"/>
</dbReference>
<keyword evidence="4" id="KW-1185">Reference proteome</keyword>
<dbReference type="InterPro" id="IPR000182">
    <property type="entry name" value="GNAT_dom"/>
</dbReference>
<evidence type="ECO:0000313" key="4">
    <source>
        <dbReference type="Proteomes" id="UP000037395"/>
    </source>
</evidence>
<reference evidence="3 4" key="2">
    <citation type="submission" date="2014-07" db="EMBL/GenBank/DDBJ databases">
        <authorList>
            <person name="Zhang J.E."/>
            <person name="Yang H."/>
            <person name="Guo J."/>
            <person name="Deng Z."/>
            <person name="Luo H."/>
            <person name="Luo M."/>
            <person name="Zhao B."/>
        </authorList>
    </citation>
    <scope>NUCLEOTIDE SEQUENCE [LARGE SCALE GENOMIC DNA]</scope>
    <source>
        <strain evidence="3">ATCC 10762</strain>
        <strain evidence="4">ATCC 10762 / DSM 40127 / CCM 3239 / JCM 4008 / LMG 5968 / NBRC 12843 / NCIMB 8234 / A-377</strain>
    </source>
</reference>
<accession>A0A8H9I0V7</accession>
<accession>A0A1E7N217</accession>
<organism evidence="3 4">
    <name type="scientific">Kitasatospora aureofaciens</name>
    <name type="common">Streptomyces aureofaciens</name>
    <dbReference type="NCBI Taxonomy" id="1894"/>
    <lineage>
        <taxon>Bacteria</taxon>
        <taxon>Bacillati</taxon>
        <taxon>Actinomycetota</taxon>
        <taxon>Actinomycetes</taxon>
        <taxon>Kitasatosporales</taxon>
        <taxon>Streptomycetaceae</taxon>
        <taxon>Kitasatospora</taxon>
    </lineage>
</organism>
<dbReference type="InterPro" id="IPR016181">
    <property type="entry name" value="Acyl_CoA_acyltransferase"/>
</dbReference>
<dbReference type="GO" id="GO:0016747">
    <property type="term" value="F:acyltransferase activity, transferring groups other than amino-acyl groups"/>
    <property type="evidence" value="ECO:0007669"/>
    <property type="project" value="InterPro"/>
</dbReference>
<proteinExistence type="predicted"/>
<evidence type="ECO:0000313" key="3">
    <source>
        <dbReference type="EMBL" id="OEV34715.1"/>
    </source>
</evidence>
<sequence length="70" mass="7488">MIGELTGDRQAAYECAEQAVAPYRPQEPAWFLNTVAVAPEIQGRGLGGAVLIPGIEEAERTGYPAFLETP</sequence>
<gene>
    <name evidence="2" type="ORF">GCM10010502_71190</name>
    <name evidence="3" type="ORF">HS99_0009510</name>
</gene>
<comment type="caution">
    <text evidence="3">The sequence shown here is derived from an EMBL/GenBank/DDBJ whole genome shotgun (WGS) entry which is preliminary data.</text>
</comment>
<feature type="domain" description="N-acetyltransferase" evidence="1">
    <location>
        <begin position="26"/>
        <end position="68"/>
    </location>
</feature>
<evidence type="ECO:0000259" key="1">
    <source>
        <dbReference type="Pfam" id="PF00583"/>
    </source>
</evidence>
<dbReference type="Pfam" id="PF00583">
    <property type="entry name" value="Acetyltransf_1"/>
    <property type="match status" value="1"/>
</dbReference>
<dbReference type="Proteomes" id="UP000037395">
    <property type="component" value="Unassembled WGS sequence"/>
</dbReference>
<dbReference type="Proteomes" id="UP000610124">
    <property type="component" value="Unassembled WGS sequence"/>
</dbReference>
<dbReference type="OrthoDB" id="9803233at2"/>
<reference evidence="2" key="1">
    <citation type="journal article" date="2014" name="Int. J. Syst. Evol. Microbiol.">
        <title>Complete genome sequence of Corynebacterium casei LMG S-19264T (=DSM 44701T), isolated from a smear-ripened cheese.</title>
        <authorList>
            <consortium name="US DOE Joint Genome Institute (JGI-PGF)"/>
            <person name="Walter F."/>
            <person name="Albersmeier A."/>
            <person name="Kalinowski J."/>
            <person name="Ruckert C."/>
        </authorList>
    </citation>
    <scope>NUCLEOTIDE SEQUENCE</scope>
    <source>
        <strain evidence="2">JCM 4434</strain>
    </source>
</reference>
<dbReference type="SUPFAM" id="SSF55729">
    <property type="entry name" value="Acyl-CoA N-acyltransferases (Nat)"/>
    <property type="match status" value="1"/>
</dbReference>
<reference evidence="3" key="4">
    <citation type="submission" date="2016-08" db="EMBL/GenBank/DDBJ databases">
        <title>Sequencing, Assembly and Comparative Genomics of S. aureofaciens ATCC 10762.</title>
        <authorList>
            <person name="Gradnigo J.S."/>
            <person name="Johnson N."/>
            <person name="Somerville G.A."/>
        </authorList>
    </citation>
    <scope>NUCLEOTIDE SEQUENCE [LARGE SCALE GENOMIC DNA]</scope>
    <source>
        <strain evidence="3">ATCC 10762</strain>
    </source>
</reference>
<dbReference type="AlphaFoldDB" id="A0A1E7N217"/>
<name>A0A1E7N217_KITAU</name>
<evidence type="ECO:0000313" key="2">
    <source>
        <dbReference type="EMBL" id="GGV05985.1"/>
    </source>
</evidence>
<dbReference type="GeneID" id="97489984"/>
<dbReference type="EMBL" id="BMUB01000038">
    <property type="protein sequence ID" value="GGV05985.1"/>
    <property type="molecule type" value="Genomic_DNA"/>
</dbReference>
<dbReference type="Gene3D" id="3.40.630.30">
    <property type="match status" value="1"/>
</dbReference>
<dbReference type="CDD" id="cd04301">
    <property type="entry name" value="NAT_SF"/>
    <property type="match status" value="1"/>
</dbReference>
<reference evidence="4" key="3">
    <citation type="submission" date="2016-08" db="EMBL/GenBank/DDBJ databases">
        <title>Sequencing, assembly and comparative genomics of S. aureofaciens ATCC 10762.</title>
        <authorList>
            <person name="Gradnigo J.S."/>
            <person name="Johnson N."/>
            <person name="Somerville G.A."/>
        </authorList>
    </citation>
    <scope>NUCLEOTIDE SEQUENCE [LARGE SCALE GENOMIC DNA]</scope>
    <source>
        <strain evidence="4">ATCC 10762 / DSM 40127 / CCM 3239 / JCM 4008 / LMG 5968 / NBRC 12843 / NCIMB 8234 / A-377</strain>
    </source>
</reference>
<protein>
    <recommendedName>
        <fullName evidence="1">N-acetyltransferase domain-containing protein</fullName>
    </recommendedName>
</protein>
<dbReference type="EMBL" id="JPRF03000043">
    <property type="protein sequence ID" value="OEV34715.1"/>
    <property type="molecule type" value="Genomic_DNA"/>
</dbReference>
<dbReference type="KEGG" id="kau:B6264_26265"/>